<accession>A0A0L8BFB6</accession>
<dbReference type="PATRIC" id="fig|106592.7.peg.5504"/>
<comment type="caution">
    <text evidence="2">The sequence shown here is derived from an EMBL/GenBank/DDBJ whole genome shotgun (WGS) entry which is preliminary data.</text>
</comment>
<name>A0A0L8BFB6_ENSAD</name>
<dbReference type="Pfam" id="PF06821">
    <property type="entry name" value="Ser_hydrolase"/>
    <property type="match status" value="1"/>
</dbReference>
<feature type="region of interest" description="Disordered" evidence="1">
    <location>
        <begin position="183"/>
        <end position="202"/>
    </location>
</feature>
<reference evidence="3" key="1">
    <citation type="submission" date="2015-07" db="EMBL/GenBank/DDBJ databases">
        <title>Whole genome sequence of an Ensifer adhaerens strain isolated from a cave pool in the Wind Cave National Park.</title>
        <authorList>
            <person name="Eng W.W.H."/>
            <person name="Gan H.M."/>
            <person name="Barton H.A."/>
            <person name="Savka M.A."/>
        </authorList>
    </citation>
    <scope>NUCLEOTIDE SEQUENCE [LARGE SCALE GENOMIC DNA]</scope>
    <source>
        <strain evidence="3">SD006</strain>
    </source>
</reference>
<dbReference type="Proteomes" id="UP000037425">
    <property type="component" value="Unassembled WGS sequence"/>
</dbReference>
<dbReference type="AlphaFoldDB" id="A0A0L8BFB6"/>
<gene>
    <name evidence="2" type="ORF">AC244_31525</name>
</gene>
<dbReference type="OrthoDB" id="9804993at2"/>
<evidence type="ECO:0000313" key="3">
    <source>
        <dbReference type="Proteomes" id="UP000037425"/>
    </source>
</evidence>
<dbReference type="RefSeq" id="WP_053252760.1">
    <property type="nucleotide sequence ID" value="NZ_LGAP01000039.1"/>
</dbReference>
<dbReference type="SUPFAM" id="SSF53474">
    <property type="entry name" value="alpha/beta-Hydrolases"/>
    <property type="match status" value="1"/>
</dbReference>
<organism evidence="2 3">
    <name type="scientific">Ensifer adhaerens</name>
    <name type="common">Sinorhizobium morelense</name>
    <dbReference type="NCBI Taxonomy" id="106592"/>
    <lineage>
        <taxon>Bacteria</taxon>
        <taxon>Pseudomonadati</taxon>
        <taxon>Pseudomonadota</taxon>
        <taxon>Alphaproteobacteria</taxon>
        <taxon>Hyphomicrobiales</taxon>
        <taxon>Rhizobiaceae</taxon>
        <taxon>Sinorhizobium/Ensifer group</taxon>
        <taxon>Ensifer</taxon>
    </lineage>
</organism>
<evidence type="ECO:0000256" key="1">
    <source>
        <dbReference type="SAM" id="MobiDB-lite"/>
    </source>
</evidence>
<protein>
    <submittedName>
        <fullName evidence="2">Lipoprotein</fullName>
    </submittedName>
</protein>
<dbReference type="GO" id="GO:0016787">
    <property type="term" value="F:hydrolase activity"/>
    <property type="evidence" value="ECO:0007669"/>
    <property type="project" value="InterPro"/>
</dbReference>
<sequence>MAKTLIIPGLFGSGAGHWQRHWLDDQPRAALVEQDDWDHPVLERWREALEQAILRHGVVDVVAHSLGCILVASLARRPLARQIRSALLVAPCDLDVTERRHPGSIEFGAMPEQPLPFPSLIVGSLNDPYMSFDRLRHISTRWGSRLVDLGHAGHINVASGFGRWSRGYDLLTVLNGIARREHPSANAAQVGEKRESSAVAGR</sequence>
<proteinExistence type="predicted"/>
<dbReference type="Gene3D" id="3.40.50.1820">
    <property type="entry name" value="alpha/beta hydrolase"/>
    <property type="match status" value="1"/>
</dbReference>
<dbReference type="InterPro" id="IPR029058">
    <property type="entry name" value="AB_hydrolase_fold"/>
</dbReference>
<dbReference type="EMBL" id="LGAP01000039">
    <property type="protein sequence ID" value="KOF13337.1"/>
    <property type="molecule type" value="Genomic_DNA"/>
</dbReference>
<evidence type="ECO:0000313" key="2">
    <source>
        <dbReference type="EMBL" id="KOF13337.1"/>
    </source>
</evidence>
<keyword evidence="2" id="KW-0449">Lipoprotein</keyword>
<dbReference type="InterPro" id="IPR010662">
    <property type="entry name" value="RBBP9/YdeN"/>
</dbReference>